<dbReference type="InterPro" id="IPR007848">
    <property type="entry name" value="Small_mtfrase_dom"/>
</dbReference>
<dbReference type="InterPro" id="IPR052190">
    <property type="entry name" value="Euk-Arch_PrmC-MTase"/>
</dbReference>
<comment type="similarity">
    <text evidence="1">Belongs to the eukaryotic/archaeal PrmC-related family.</text>
</comment>
<dbReference type="EMBL" id="CADCVQ010000010">
    <property type="protein sequence ID" value="CAA9473120.1"/>
    <property type="molecule type" value="Genomic_DNA"/>
</dbReference>
<dbReference type="InterPro" id="IPR029063">
    <property type="entry name" value="SAM-dependent_MTases_sf"/>
</dbReference>
<proteinExistence type="inferred from homology"/>
<keyword evidence="4" id="KW-0949">S-adenosyl-L-methionine</keyword>
<dbReference type="PROSITE" id="PS00092">
    <property type="entry name" value="N6_MTASE"/>
    <property type="match status" value="1"/>
</dbReference>
<gene>
    <name evidence="6" type="ORF">AVDCRST_MAG67-177</name>
</gene>
<evidence type="ECO:0000256" key="2">
    <source>
        <dbReference type="ARBA" id="ARBA00022603"/>
    </source>
</evidence>
<sequence>MHIITPLPGVFTPRSDTWLLAEVVRQQDALPGAEVLELGTGSGAIGVSAAKGGARRVTVVDVSRRALVTASLNARLNGVRVVARRGDLFAPVQDERFDIVVSNPPYLPSQRIPTRGASRAWEGGGPDGRSILARICAEVPRHLNPGGSVLLVHSSINGVQRTLDALEDGGLQAAVIARERGSVGPLLAERRPDLDEEEIYVVRGRLQ</sequence>
<dbReference type="PRINTS" id="PR00507">
    <property type="entry name" value="N12N6MTFRASE"/>
</dbReference>
<dbReference type="PANTHER" id="PTHR45875">
    <property type="entry name" value="METHYLTRANSFERASE N6AMT1"/>
    <property type="match status" value="1"/>
</dbReference>
<dbReference type="CDD" id="cd02440">
    <property type="entry name" value="AdoMet_MTases"/>
    <property type="match status" value="1"/>
</dbReference>
<feature type="domain" description="Methyltransferase small" evidence="5">
    <location>
        <begin position="7"/>
        <end position="107"/>
    </location>
</feature>
<dbReference type="InterPro" id="IPR002052">
    <property type="entry name" value="DNA_methylase_N6_adenine_CS"/>
</dbReference>
<dbReference type="Pfam" id="PF05175">
    <property type="entry name" value="MTS"/>
    <property type="match status" value="1"/>
</dbReference>
<dbReference type="GO" id="GO:0003676">
    <property type="term" value="F:nucleic acid binding"/>
    <property type="evidence" value="ECO:0007669"/>
    <property type="project" value="InterPro"/>
</dbReference>
<keyword evidence="2 6" id="KW-0489">Methyltransferase</keyword>
<evidence type="ECO:0000313" key="6">
    <source>
        <dbReference type="EMBL" id="CAA9473120.1"/>
    </source>
</evidence>
<dbReference type="PANTHER" id="PTHR45875:SF1">
    <property type="entry name" value="METHYLTRANSFERASE N6AMT1"/>
    <property type="match status" value="1"/>
</dbReference>
<evidence type="ECO:0000256" key="3">
    <source>
        <dbReference type="ARBA" id="ARBA00022679"/>
    </source>
</evidence>
<accession>A0A6J4RPL7</accession>
<dbReference type="Gene3D" id="3.40.50.150">
    <property type="entry name" value="Vaccinia Virus protein VP39"/>
    <property type="match status" value="1"/>
</dbReference>
<keyword evidence="3 6" id="KW-0808">Transferase</keyword>
<dbReference type="EC" id="2.1.1.297" evidence="6"/>
<dbReference type="GO" id="GO:0102559">
    <property type="term" value="F:peptide chain release factor N(5)-glutamine methyltransferase activity"/>
    <property type="evidence" value="ECO:0007669"/>
    <property type="project" value="UniProtKB-EC"/>
</dbReference>
<protein>
    <submittedName>
        <fullName evidence="6">Peptide chain release factor N(5)-glutamine methyltransferase</fullName>
        <ecNumber evidence="6">2.1.1.297</ecNumber>
    </submittedName>
</protein>
<name>A0A6J4RPL7_9ACTN</name>
<reference evidence="6" key="1">
    <citation type="submission" date="2020-02" db="EMBL/GenBank/DDBJ databases">
        <authorList>
            <person name="Meier V. D."/>
        </authorList>
    </citation>
    <scope>NUCLEOTIDE SEQUENCE</scope>
    <source>
        <strain evidence="6">AVDCRST_MAG67</strain>
    </source>
</reference>
<dbReference type="SUPFAM" id="SSF53335">
    <property type="entry name" value="S-adenosyl-L-methionine-dependent methyltransferases"/>
    <property type="match status" value="1"/>
</dbReference>
<evidence type="ECO:0000256" key="4">
    <source>
        <dbReference type="ARBA" id="ARBA00022691"/>
    </source>
</evidence>
<dbReference type="GO" id="GO:0032259">
    <property type="term" value="P:methylation"/>
    <property type="evidence" value="ECO:0007669"/>
    <property type="project" value="UniProtKB-KW"/>
</dbReference>
<dbReference type="AlphaFoldDB" id="A0A6J4RPL7"/>
<organism evidence="6">
    <name type="scientific">uncultured Solirubrobacteraceae bacterium</name>
    <dbReference type="NCBI Taxonomy" id="1162706"/>
    <lineage>
        <taxon>Bacteria</taxon>
        <taxon>Bacillati</taxon>
        <taxon>Actinomycetota</taxon>
        <taxon>Thermoleophilia</taxon>
        <taxon>Solirubrobacterales</taxon>
        <taxon>Solirubrobacteraceae</taxon>
        <taxon>environmental samples</taxon>
    </lineage>
</organism>
<evidence type="ECO:0000256" key="1">
    <source>
        <dbReference type="ARBA" id="ARBA00006149"/>
    </source>
</evidence>
<dbReference type="InterPro" id="IPR004557">
    <property type="entry name" value="PrmC-related"/>
</dbReference>
<evidence type="ECO:0000259" key="5">
    <source>
        <dbReference type="Pfam" id="PF05175"/>
    </source>
</evidence>
<dbReference type="NCBIfam" id="TIGR00537">
    <property type="entry name" value="hemK_rel_arch"/>
    <property type="match status" value="1"/>
</dbReference>
<dbReference type="GO" id="GO:0035657">
    <property type="term" value="C:eRF1 methyltransferase complex"/>
    <property type="evidence" value="ECO:0007669"/>
    <property type="project" value="TreeGrafter"/>
</dbReference>